<reference evidence="2 3" key="1">
    <citation type="submission" date="2015-09" db="EMBL/GenBank/DDBJ databases">
        <authorList>
            <consortium name="Swine Surveillance"/>
        </authorList>
    </citation>
    <scope>NUCLEOTIDE SEQUENCE [LARGE SCALE GENOMIC DNA]</scope>
    <source>
        <strain evidence="2 3">CECT 8383</strain>
    </source>
</reference>
<dbReference type="AlphaFoldDB" id="A0A0P1HDV6"/>
<keyword evidence="3" id="KW-1185">Reference proteome</keyword>
<sequence length="172" mass="19234">MSKPYKYHKKGTGRHVQLPEWLQATEAWATMRPAPRALYIELKRRFNGSNNGEIYLSHRVAGEALNADKDSIGPWLKVLQERGFISLSTPPHLGSSGIGRASKWRLEELPTPDGKPATKSFMRWKEKQNPRAKNGTPRHKKQDTKPDNAAQQAGTVIEIGTPSAQNQKVASQ</sequence>
<feature type="compositionally biased region" description="Polar residues" evidence="1">
    <location>
        <begin position="162"/>
        <end position="172"/>
    </location>
</feature>
<accession>A0A0P1HDV6</accession>
<proteinExistence type="predicted"/>
<evidence type="ECO:0000256" key="1">
    <source>
        <dbReference type="SAM" id="MobiDB-lite"/>
    </source>
</evidence>
<organism evidence="2 3">
    <name type="scientific">Thalassovita mediterranea</name>
    <dbReference type="NCBI Taxonomy" id="340021"/>
    <lineage>
        <taxon>Bacteria</taxon>
        <taxon>Pseudomonadati</taxon>
        <taxon>Pseudomonadota</taxon>
        <taxon>Alphaproteobacteria</taxon>
        <taxon>Rhodobacterales</taxon>
        <taxon>Roseobacteraceae</taxon>
        <taxon>Thalassovita</taxon>
    </lineage>
</organism>
<gene>
    <name evidence="2" type="ORF">TM5383_02280</name>
</gene>
<protein>
    <recommendedName>
        <fullName evidence="4">Helix-turn-helix domain protein</fullName>
    </recommendedName>
</protein>
<feature type="region of interest" description="Disordered" evidence="1">
    <location>
        <begin position="107"/>
        <end position="172"/>
    </location>
</feature>
<dbReference type="RefSeq" id="WP_058319141.1">
    <property type="nucleotide sequence ID" value="NZ_CYSF01000012.1"/>
</dbReference>
<name>A0A0P1HDV6_9RHOB</name>
<dbReference type="Proteomes" id="UP000051681">
    <property type="component" value="Unassembled WGS sequence"/>
</dbReference>
<dbReference type="STRING" id="340021.TM5383_02280"/>
<evidence type="ECO:0008006" key="4">
    <source>
        <dbReference type="Google" id="ProtNLM"/>
    </source>
</evidence>
<dbReference type="EMBL" id="CYSF01000012">
    <property type="protein sequence ID" value="CUH85054.1"/>
    <property type="molecule type" value="Genomic_DNA"/>
</dbReference>
<evidence type="ECO:0000313" key="2">
    <source>
        <dbReference type="EMBL" id="CUH85054.1"/>
    </source>
</evidence>
<evidence type="ECO:0000313" key="3">
    <source>
        <dbReference type="Proteomes" id="UP000051681"/>
    </source>
</evidence>